<dbReference type="AlphaFoldDB" id="A0A815RKZ5"/>
<dbReference type="GO" id="GO:0034198">
    <property type="term" value="P:cellular response to amino acid starvation"/>
    <property type="evidence" value="ECO:0007669"/>
    <property type="project" value="TreeGrafter"/>
</dbReference>
<organism evidence="1 2">
    <name type="scientific">Adineta ricciae</name>
    <name type="common">Rotifer</name>
    <dbReference type="NCBI Taxonomy" id="249248"/>
    <lineage>
        <taxon>Eukaryota</taxon>
        <taxon>Metazoa</taxon>
        <taxon>Spiralia</taxon>
        <taxon>Gnathifera</taxon>
        <taxon>Rotifera</taxon>
        <taxon>Eurotatoria</taxon>
        <taxon>Bdelloidea</taxon>
        <taxon>Adinetida</taxon>
        <taxon>Adinetidae</taxon>
        <taxon>Adineta</taxon>
    </lineage>
</organism>
<dbReference type="GO" id="GO:0042149">
    <property type="term" value="P:cellular response to glucose starvation"/>
    <property type="evidence" value="ECO:0007669"/>
    <property type="project" value="TreeGrafter"/>
</dbReference>
<dbReference type="GO" id="GO:0061462">
    <property type="term" value="P:protein localization to lysosome"/>
    <property type="evidence" value="ECO:0007669"/>
    <property type="project" value="TreeGrafter"/>
</dbReference>
<dbReference type="GO" id="GO:1904262">
    <property type="term" value="P:negative regulation of TORC1 signaling"/>
    <property type="evidence" value="ECO:0007669"/>
    <property type="project" value="TreeGrafter"/>
</dbReference>
<evidence type="ECO:0000313" key="2">
    <source>
        <dbReference type="Proteomes" id="UP000663828"/>
    </source>
</evidence>
<dbReference type="SUPFAM" id="SSF160651">
    <property type="entry name" value="FLJ32549 C-terminal domain-like"/>
    <property type="match status" value="1"/>
</dbReference>
<dbReference type="PANTHER" id="PTHR31581">
    <property type="entry name" value="KICSTOR COMPLEX PROTEIN C12ORF66"/>
    <property type="match status" value="1"/>
</dbReference>
<reference evidence="1" key="1">
    <citation type="submission" date="2021-02" db="EMBL/GenBank/DDBJ databases">
        <authorList>
            <person name="Nowell W R."/>
        </authorList>
    </citation>
    <scope>NUCLEOTIDE SEQUENCE</scope>
</reference>
<comment type="caution">
    <text evidence="1">The sequence shown here is derived from an EMBL/GenBank/DDBJ whole genome shotgun (WGS) entry which is preliminary data.</text>
</comment>
<accession>A0A815RKZ5</accession>
<sequence length="444" mass="51352">MTRWDQFHERYFNYLAMLSFDKAKDLLDKEGGRMNNDFLPYLQMLVQYERSYHNFGFIVGPKGNLSNVRRDKSLSQCYSDLHMSLIEVQTNGKSNIPTQASADEVKEINYIEQLTAGLITFFSIRTSLMKLYEQISSAVRRNERNVRLEGYLDEATSISQLDMSALNIPVLHALRRLLKHEIDCLLLLIQTYVYICEYQYMDGISTLHHMHCVLSNWNDNIENQQSTNHRFTLSSSSALSFFKSSAKPALYTFYLKFHELLVAKFTLYFTDILLEYGGPEAKTPMSKTNSEFSTRIVQFSRRSNVEWITLILHTKTQHTSSSQFQSINNNNSQASTTSGDDSGYRIIFGYPSKLHSTDDIAQQVLKKVEINTQTLINGEKMFYNGDANQSKTYFLQNIDPRITLVLVFASHRQERDTTITNFLNELLDLLRGSRQLLYFKTAPK</sequence>
<keyword evidence="2" id="KW-1185">Reference proteome</keyword>
<proteinExistence type="predicted"/>
<protein>
    <submittedName>
        <fullName evidence="1">Uncharacterized protein</fullName>
    </submittedName>
</protein>
<gene>
    <name evidence="1" type="ORF">XAT740_LOCUS38359</name>
</gene>
<dbReference type="Gene3D" id="1.10.3450.30">
    <property type="match status" value="1"/>
</dbReference>
<dbReference type="InterPro" id="IPR018544">
    <property type="entry name" value="KICS_2"/>
</dbReference>
<dbReference type="Pfam" id="PF09404">
    <property type="entry name" value="C12orf66_like"/>
    <property type="match status" value="1"/>
</dbReference>
<dbReference type="SUPFAM" id="SSF158548">
    <property type="entry name" value="FLJ32549 domain-like"/>
    <property type="match status" value="1"/>
</dbReference>
<dbReference type="Proteomes" id="UP000663828">
    <property type="component" value="Unassembled WGS sequence"/>
</dbReference>
<name>A0A815RKZ5_ADIRI</name>
<evidence type="ECO:0000313" key="1">
    <source>
        <dbReference type="EMBL" id="CAF1477855.1"/>
    </source>
</evidence>
<dbReference type="InterPro" id="IPR038060">
    <property type="entry name" value="C12orf66-like_central_sf"/>
</dbReference>
<dbReference type="EMBL" id="CAJNOR010004134">
    <property type="protein sequence ID" value="CAF1477855.1"/>
    <property type="molecule type" value="Genomic_DNA"/>
</dbReference>
<dbReference type="PANTHER" id="PTHR31581:SF1">
    <property type="entry name" value="KICSTOR SUBUNIT 2"/>
    <property type="match status" value="1"/>
</dbReference>